<organism evidence="9 10">
    <name type="scientific">Pristionchus mayeri</name>
    <dbReference type="NCBI Taxonomy" id="1317129"/>
    <lineage>
        <taxon>Eukaryota</taxon>
        <taxon>Metazoa</taxon>
        <taxon>Ecdysozoa</taxon>
        <taxon>Nematoda</taxon>
        <taxon>Chromadorea</taxon>
        <taxon>Rhabditida</taxon>
        <taxon>Rhabditina</taxon>
        <taxon>Diplogasteromorpha</taxon>
        <taxon>Diplogasteroidea</taxon>
        <taxon>Neodiplogasteridae</taxon>
        <taxon>Pristionchus</taxon>
    </lineage>
</organism>
<dbReference type="GO" id="GO:0042393">
    <property type="term" value="F:histone binding"/>
    <property type="evidence" value="ECO:0007669"/>
    <property type="project" value="TreeGrafter"/>
</dbReference>
<feature type="compositionally biased region" description="Polar residues" evidence="7">
    <location>
        <begin position="118"/>
        <end position="144"/>
    </location>
</feature>
<dbReference type="GO" id="GO:0000779">
    <property type="term" value="C:condensed chromosome, centromeric region"/>
    <property type="evidence" value="ECO:0007669"/>
    <property type="project" value="TreeGrafter"/>
</dbReference>
<evidence type="ECO:0000256" key="1">
    <source>
        <dbReference type="ARBA" id="ARBA00004123"/>
    </source>
</evidence>
<evidence type="ECO:0000256" key="6">
    <source>
        <dbReference type="ARBA" id="ARBA00023306"/>
    </source>
</evidence>
<evidence type="ECO:0000256" key="2">
    <source>
        <dbReference type="ARBA" id="ARBA00022618"/>
    </source>
</evidence>
<dbReference type="SUPFAM" id="SSF48371">
    <property type="entry name" value="ARM repeat"/>
    <property type="match status" value="1"/>
</dbReference>
<dbReference type="Pfam" id="PF12717">
    <property type="entry name" value="Cnd1"/>
    <property type="match status" value="1"/>
</dbReference>
<evidence type="ECO:0000256" key="4">
    <source>
        <dbReference type="ARBA" id="ARBA00023067"/>
    </source>
</evidence>
<feature type="domain" description="Condensin complex subunit 1 C-terminal" evidence="8">
    <location>
        <begin position="208"/>
        <end position="366"/>
    </location>
</feature>
<proteinExistence type="predicted"/>
<accession>A0AAN5I0Z5</accession>
<evidence type="ECO:0000313" key="10">
    <source>
        <dbReference type="Proteomes" id="UP001328107"/>
    </source>
</evidence>
<dbReference type="InterPro" id="IPR032682">
    <property type="entry name" value="Cnd1_C"/>
</dbReference>
<dbReference type="InterPro" id="IPR026971">
    <property type="entry name" value="CND1/NCAPD3"/>
</dbReference>
<evidence type="ECO:0000256" key="5">
    <source>
        <dbReference type="ARBA" id="ARBA00023242"/>
    </source>
</evidence>
<keyword evidence="2" id="KW-0132">Cell division</keyword>
<keyword evidence="6" id="KW-0131">Cell cycle</keyword>
<dbReference type="Gene3D" id="1.25.10.10">
    <property type="entry name" value="Leucine-rich Repeat Variant"/>
    <property type="match status" value="1"/>
</dbReference>
<dbReference type="GO" id="GO:0000796">
    <property type="term" value="C:condensin complex"/>
    <property type="evidence" value="ECO:0007669"/>
    <property type="project" value="TreeGrafter"/>
</dbReference>
<dbReference type="GO" id="GO:0051301">
    <property type="term" value="P:cell division"/>
    <property type="evidence" value="ECO:0007669"/>
    <property type="project" value="UniProtKB-KW"/>
</dbReference>
<feature type="compositionally biased region" description="Basic and acidic residues" evidence="7">
    <location>
        <begin position="601"/>
        <end position="610"/>
    </location>
</feature>
<dbReference type="PANTHER" id="PTHR14222:SF1">
    <property type="entry name" value="CONDENSIN-2 COMPLEX SUBUNIT D3"/>
    <property type="match status" value="1"/>
</dbReference>
<dbReference type="Proteomes" id="UP001328107">
    <property type="component" value="Unassembled WGS sequence"/>
</dbReference>
<evidence type="ECO:0000256" key="3">
    <source>
        <dbReference type="ARBA" id="ARBA00022776"/>
    </source>
</evidence>
<dbReference type="GO" id="GO:0010032">
    <property type="term" value="P:meiotic chromosome condensation"/>
    <property type="evidence" value="ECO:0007669"/>
    <property type="project" value="TreeGrafter"/>
</dbReference>
<comment type="caution">
    <text evidence="9">The sequence shown here is derived from an EMBL/GenBank/DDBJ whole genome shotgun (WGS) entry which is preliminary data.</text>
</comment>
<dbReference type="GO" id="GO:0007076">
    <property type="term" value="P:mitotic chromosome condensation"/>
    <property type="evidence" value="ECO:0007669"/>
    <property type="project" value="InterPro"/>
</dbReference>
<comment type="subcellular location">
    <subcellularLocation>
        <location evidence="1">Nucleus</location>
    </subcellularLocation>
</comment>
<dbReference type="AlphaFoldDB" id="A0AAN5I0Z5"/>
<protein>
    <recommendedName>
        <fullName evidence="8">Condensin complex subunit 1 C-terminal domain-containing protein</fullName>
    </recommendedName>
</protein>
<dbReference type="GO" id="GO:0005634">
    <property type="term" value="C:nucleus"/>
    <property type="evidence" value="ECO:0007669"/>
    <property type="project" value="UniProtKB-SubCell"/>
</dbReference>
<feature type="compositionally biased region" description="Basic and acidic residues" evidence="7">
    <location>
        <begin position="533"/>
        <end position="583"/>
    </location>
</feature>
<reference evidence="10" key="1">
    <citation type="submission" date="2022-10" db="EMBL/GenBank/DDBJ databases">
        <title>Genome assembly of Pristionchus species.</title>
        <authorList>
            <person name="Yoshida K."/>
            <person name="Sommer R.J."/>
        </authorList>
    </citation>
    <scope>NUCLEOTIDE SEQUENCE [LARGE SCALE GENOMIC DNA]</scope>
    <source>
        <strain evidence="10">RS5460</strain>
    </source>
</reference>
<gene>
    <name evidence="9" type="ORF">PMAYCL1PPCAC_17969</name>
</gene>
<evidence type="ECO:0000259" key="8">
    <source>
        <dbReference type="Pfam" id="PF12717"/>
    </source>
</evidence>
<dbReference type="PANTHER" id="PTHR14222">
    <property type="entry name" value="CONDENSIN"/>
    <property type="match status" value="1"/>
</dbReference>
<keyword evidence="10" id="KW-1185">Reference proteome</keyword>
<evidence type="ECO:0000313" key="9">
    <source>
        <dbReference type="EMBL" id="GMR47774.1"/>
    </source>
</evidence>
<keyword evidence="3" id="KW-0498">Mitosis</keyword>
<name>A0AAN5I0Z5_9BILA</name>
<sequence length="625" mass="71361">MDAVGELAVGKDELERFGGRLLERGSKIIYDELEMFTEMEEDRQEVSKEDEIRVIRIVITIGEVIQLSPNLIDSAQKLFDGLKLIMSSELYLSEAFQQRRMLNSAVPSAAHSRAPSAMGNQPDSQGNGQIGHMQSETGNVNHGSQQTVIPSQVHKEARSLSLRKALFTPPVRRCALTTIGKFCLMDEKIAQKCINVFSRQLKLNPDHIIRNNIVVVLCDLCIRFTSLVDKHTPIIASCLKDRAILVRQQTLECLTILIKESFIRWEGQLMYRFVATILDECRPIREYANFCLTDVLLPQHPDMFYNHFIECLLYFNDVPRKYKNILAAKDDVGQGMVKFSLSGSENEPSRIKLYEFMLATFDDKQKFITMAKMCEEIFSAVYTEEMNIEDERVVALLTDAFKVISCEQMQLKLDVGKKGDDEEEEAPQAVQDAAKSMITAVFRSAIITSIMPHVLDLRRYLIERRHPTVKYMLGVLRALTRSHMDQLKEFFAGDKIALREIEYDIKRLNNLEDKLKLRAAQQAQMVISRRQSMMREEGMGEMEKEKEKERDEAEKEVPPHSNRMEMMEGMEREQELHPEERAETSTANENGGNVDVEMEEVSGREEKGEGEGIAGCGHADGGERR</sequence>
<keyword evidence="5" id="KW-0539">Nucleus</keyword>
<feature type="region of interest" description="Disordered" evidence="7">
    <location>
        <begin position="533"/>
        <end position="625"/>
    </location>
</feature>
<evidence type="ECO:0000256" key="7">
    <source>
        <dbReference type="SAM" id="MobiDB-lite"/>
    </source>
</evidence>
<dbReference type="InterPro" id="IPR011989">
    <property type="entry name" value="ARM-like"/>
</dbReference>
<keyword evidence="4" id="KW-0226">DNA condensation</keyword>
<dbReference type="InterPro" id="IPR016024">
    <property type="entry name" value="ARM-type_fold"/>
</dbReference>
<feature type="region of interest" description="Disordered" evidence="7">
    <location>
        <begin position="107"/>
        <end position="144"/>
    </location>
</feature>
<dbReference type="EMBL" id="BTRK01000004">
    <property type="protein sequence ID" value="GMR47774.1"/>
    <property type="molecule type" value="Genomic_DNA"/>
</dbReference>